<dbReference type="InterPro" id="IPR001563">
    <property type="entry name" value="Peptidase_S10"/>
</dbReference>
<accession>A0A6V7URZ9</accession>
<protein>
    <submittedName>
        <fullName evidence="2">Uncharacterized protein</fullName>
    </submittedName>
</protein>
<dbReference type="InterPro" id="IPR029058">
    <property type="entry name" value="AB_hydrolase_fold"/>
</dbReference>
<organism evidence="2 3">
    <name type="scientific">Meloidogyne enterolobii</name>
    <name type="common">Root-knot nematode worm</name>
    <name type="synonym">Meloidogyne mayaguensis</name>
    <dbReference type="NCBI Taxonomy" id="390850"/>
    <lineage>
        <taxon>Eukaryota</taxon>
        <taxon>Metazoa</taxon>
        <taxon>Ecdysozoa</taxon>
        <taxon>Nematoda</taxon>
        <taxon>Chromadorea</taxon>
        <taxon>Rhabditida</taxon>
        <taxon>Tylenchina</taxon>
        <taxon>Tylenchomorpha</taxon>
        <taxon>Tylenchoidea</taxon>
        <taxon>Meloidogynidae</taxon>
        <taxon>Meloidogyninae</taxon>
        <taxon>Meloidogyne</taxon>
    </lineage>
</organism>
<evidence type="ECO:0000313" key="2">
    <source>
        <dbReference type="EMBL" id="CAD2163534.1"/>
    </source>
</evidence>
<sequence>MIFTIIIQRSIKKWPILQKTILNSNVRMILYYGDLDMICNFLIGQRFTEQLGFEFKNTKTSLDCKWTDWWLYNSI</sequence>
<dbReference type="GO" id="GO:0006508">
    <property type="term" value="P:proteolysis"/>
    <property type="evidence" value="ECO:0007669"/>
    <property type="project" value="InterPro"/>
</dbReference>
<reference evidence="2 3" key="1">
    <citation type="submission" date="2020-08" db="EMBL/GenBank/DDBJ databases">
        <authorList>
            <person name="Koutsovoulos G."/>
            <person name="Danchin GJ E."/>
        </authorList>
    </citation>
    <scope>NUCLEOTIDE SEQUENCE [LARGE SCALE GENOMIC DNA]</scope>
</reference>
<evidence type="ECO:0000256" key="1">
    <source>
        <dbReference type="ARBA" id="ARBA00009431"/>
    </source>
</evidence>
<dbReference type="SUPFAM" id="SSF53474">
    <property type="entry name" value="alpha/beta-Hydrolases"/>
    <property type="match status" value="1"/>
</dbReference>
<name>A0A6V7URZ9_MELEN</name>
<dbReference type="Proteomes" id="UP000580250">
    <property type="component" value="Unassembled WGS sequence"/>
</dbReference>
<comment type="caution">
    <text evidence="2">The sequence shown here is derived from an EMBL/GenBank/DDBJ whole genome shotgun (WGS) entry which is preliminary data.</text>
</comment>
<gene>
    <name evidence="2" type="ORF">MENT_LOCUS16053</name>
</gene>
<comment type="similarity">
    <text evidence="1">Belongs to the peptidase S10 family.</text>
</comment>
<dbReference type="OrthoDB" id="735686at2759"/>
<evidence type="ECO:0000313" key="3">
    <source>
        <dbReference type="Proteomes" id="UP000580250"/>
    </source>
</evidence>
<dbReference type="AlphaFoldDB" id="A0A6V7URZ9"/>
<dbReference type="Gene3D" id="3.40.50.12670">
    <property type="match status" value="1"/>
</dbReference>
<dbReference type="Pfam" id="PF00450">
    <property type="entry name" value="Peptidase_S10"/>
    <property type="match status" value="1"/>
</dbReference>
<dbReference type="EMBL" id="CAJEWN010000098">
    <property type="protein sequence ID" value="CAD2163534.1"/>
    <property type="molecule type" value="Genomic_DNA"/>
</dbReference>
<dbReference type="GO" id="GO:0004185">
    <property type="term" value="F:serine-type carboxypeptidase activity"/>
    <property type="evidence" value="ECO:0007669"/>
    <property type="project" value="InterPro"/>
</dbReference>
<proteinExistence type="inferred from homology"/>